<feature type="region of interest" description="Disordered" evidence="8">
    <location>
        <begin position="354"/>
        <end position="406"/>
    </location>
</feature>
<feature type="domain" description="Zinc finger Mcm10/DnaG-type" evidence="9">
    <location>
        <begin position="229"/>
        <end position="271"/>
    </location>
</feature>
<evidence type="ECO:0000256" key="7">
    <source>
        <dbReference type="ARBA" id="ARBA00023242"/>
    </source>
</evidence>
<dbReference type="Pfam" id="PF09329">
    <property type="entry name" value="zf-primase"/>
    <property type="match status" value="1"/>
</dbReference>
<dbReference type="PANTHER" id="PTHR13454">
    <property type="entry name" value="PROTEIN MCM10 HOMOLOG"/>
    <property type="match status" value="1"/>
</dbReference>
<keyword evidence="3" id="KW-0235">DNA replication</keyword>
<gene>
    <name evidence="11" type="ORF">H0E87_017154</name>
</gene>
<comment type="caution">
    <text evidence="11">The sequence shown here is derived from an EMBL/GenBank/DDBJ whole genome shotgun (WGS) entry which is preliminary data.</text>
</comment>
<keyword evidence="4" id="KW-0479">Metal-binding</keyword>
<proteinExistence type="inferred from homology"/>
<evidence type="ECO:0000256" key="4">
    <source>
        <dbReference type="ARBA" id="ARBA00022723"/>
    </source>
</evidence>
<dbReference type="FunFam" id="2.40.50.140:FF:000174">
    <property type="entry name" value="DNA replication licensing factor mcm10"/>
    <property type="match status" value="1"/>
</dbReference>
<keyword evidence="5" id="KW-0863">Zinc-finger</keyword>
<name>A0A8T2XZ40_POPDE</name>
<comment type="similarity">
    <text evidence="2">Belongs to the MCM10 family.</text>
</comment>
<dbReference type="Pfam" id="PF22379">
    <property type="entry name" value="OB_MCM10"/>
    <property type="match status" value="1"/>
</dbReference>
<keyword evidence="12" id="KW-1185">Reference proteome</keyword>
<dbReference type="GO" id="GO:0008270">
    <property type="term" value="F:zinc ion binding"/>
    <property type="evidence" value="ECO:0007669"/>
    <property type="project" value="UniProtKB-KW"/>
</dbReference>
<dbReference type="AlphaFoldDB" id="A0A8T2XZ40"/>
<dbReference type="GO" id="GO:0006270">
    <property type="term" value="P:DNA replication initiation"/>
    <property type="evidence" value="ECO:0007669"/>
    <property type="project" value="InterPro"/>
</dbReference>
<feature type="compositionally biased region" description="Polar residues" evidence="8">
    <location>
        <begin position="354"/>
        <end position="369"/>
    </location>
</feature>
<comment type="subcellular location">
    <subcellularLocation>
        <location evidence="1">Nucleus</location>
    </subcellularLocation>
</comment>
<evidence type="ECO:0000259" key="10">
    <source>
        <dbReference type="Pfam" id="PF22379"/>
    </source>
</evidence>
<dbReference type="Gene3D" id="2.40.50.140">
    <property type="entry name" value="Nucleic acid-binding proteins"/>
    <property type="match status" value="1"/>
</dbReference>
<dbReference type="InterPro" id="IPR055065">
    <property type="entry name" value="OB_MCM10"/>
</dbReference>
<dbReference type="GO" id="GO:0043596">
    <property type="term" value="C:nuclear replication fork"/>
    <property type="evidence" value="ECO:0007669"/>
    <property type="project" value="TreeGrafter"/>
</dbReference>
<dbReference type="GO" id="GO:0003688">
    <property type="term" value="F:DNA replication origin binding"/>
    <property type="evidence" value="ECO:0007669"/>
    <property type="project" value="TreeGrafter"/>
</dbReference>
<reference evidence="11" key="1">
    <citation type="journal article" date="2021" name="J. Hered.">
        <title>Genome Assembly of Salicaceae Populus deltoides (Eastern Cottonwood) I-69 Based on Nanopore Sequencing and Hi-C Technologies.</title>
        <authorList>
            <person name="Bai S."/>
            <person name="Wu H."/>
            <person name="Zhang J."/>
            <person name="Pan Z."/>
            <person name="Zhao W."/>
            <person name="Li Z."/>
            <person name="Tong C."/>
        </authorList>
    </citation>
    <scope>NUCLEOTIDE SEQUENCE</scope>
    <source>
        <tissue evidence="11">Leaf</tissue>
    </source>
</reference>
<evidence type="ECO:0008006" key="13">
    <source>
        <dbReference type="Google" id="ProtNLM"/>
    </source>
</evidence>
<evidence type="ECO:0000313" key="11">
    <source>
        <dbReference type="EMBL" id="KAH8498120.1"/>
    </source>
</evidence>
<evidence type="ECO:0000256" key="6">
    <source>
        <dbReference type="ARBA" id="ARBA00022833"/>
    </source>
</evidence>
<dbReference type="InterPro" id="IPR012340">
    <property type="entry name" value="NA-bd_OB-fold"/>
</dbReference>
<accession>A0A8T2XZ40</accession>
<dbReference type="GO" id="GO:0003697">
    <property type="term" value="F:single-stranded DNA binding"/>
    <property type="evidence" value="ECO:0007669"/>
    <property type="project" value="InterPro"/>
</dbReference>
<evidence type="ECO:0000256" key="1">
    <source>
        <dbReference type="ARBA" id="ARBA00004123"/>
    </source>
</evidence>
<feature type="compositionally biased region" description="Basic and acidic residues" evidence="8">
    <location>
        <begin position="370"/>
        <end position="381"/>
    </location>
</feature>
<sequence length="426" mass="47096">MSSSHQEDLDLLLSLQDRVLETPPGSPSNHHSLSPGYLLICLGCEGYLSDDGSPRRKGQADLSVFRDAVQDCLDYEPKPVVKAGKKLNVLKNSTEANVEKYSGLRIRNQSVTAVELSERFSEIRFVRLPTIKNLLMGDTLMGCWATVGVLIEKGSPKTSSVGKSYCIWKFGSLDESSISLFLFGDAYQLNCKEQAGTVFALFNCTVRKDNVGTGFSLSVFSANQILKMGTSIDYGVCKGKRKDGLPCTLVINKRQGMYCRYHNSKTSERFSTLRTELKGGNLKTAFRDPLKSRGIYLVDPLADKTLLKRPTQPVKLLSVEALKRALSNADKVTTNSHSQGIRFLNEITGKLSSKNSDKVSATQNRQVNSSEKRKSSTKKLDPSTVTKNQPDLKRKKTVQGQASVDQVKQGTTKMIELDIFDSDEEP</sequence>
<evidence type="ECO:0000256" key="3">
    <source>
        <dbReference type="ARBA" id="ARBA00022705"/>
    </source>
</evidence>
<feature type="domain" description="MCM10 OB-fold" evidence="10">
    <location>
        <begin position="100"/>
        <end position="226"/>
    </location>
</feature>
<evidence type="ECO:0000313" key="12">
    <source>
        <dbReference type="Proteomes" id="UP000807159"/>
    </source>
</evidence>
<keyword evidence="6" id="KW-0862">Zinc</keyword>
<organism evidence="11 12">
    <name type="scientific">Populus deltoides</name>
    <name type="common">Eastern poplar</name>
    <name type="synonym">Eastern cottonwood</name>
    <dbReference type="NCBI Taxonomy" id="3696"/>
    <lineage>
        <taxon>Eukaryota</taxon>
        <taxon>Viridiplantae</taxon>
        <taxon>Streptophyta</taxon>
        <taxon>Embryophyta</taxon>
        <taxon>Tracheophyta</taxon>
        <taxon>Spermatophyta</taxon>
        <taxon>Magnoliopsida</taxon>
        <taxon>eudicotyledons</taxon>
        <taxon>Gunneridae</taxon>
        <taxon>Pentapetalae</taxon>
        <taxon>rosids</taxon>
        <taxon>fabids</taxon>
        <taxon>Malpighiales</taxon>
        <taxon>Salicaceae</taxon>
        <taxon>Saliceae</taxon>
        <taxon>Populus</taxon>
    </lineage>
</organism>
<dbReference type="InterPro" id="IPR015408">
    <property type="entry name" value="Znf_Mcm10/DnaG"/>
</dbReference>
<keyword evidence="7" id="KW-0539">Nucleus</keyword>
<dbReference type="EMBL" id="JACEGQ020000009">
    <property type="protein sequence ID" value="KAH8498120.1"/>
    <property type="molecule type" value="Genomic_DNA"/>
</dbReference>
<dbReference type="Proteomes" id="UP000807159">
    <property type="component" value="Chromosome 9"/>
</dbReference>
<dbReference type="PANTHER" id="PTHR13454:SF11">
    <property type="entry name" value="PROTEIN MCM10 HOMOLOG"/>
    <property type="match status" value="1"/>
</dbReference>
<evidence type="ECO:0000259" key="9">
    <source>
        <dbReference type="Pfam" id="PF09329"/>
    </source>
</evidence>
<evidence type="ECO:0000256" key="8">
    <source>
        <dbReference type="SAM" id="MobiDB-lite"/>
    </source>
</evidence>
<evidence type="ECO:0000256" key="5">
    <source>
        <dbReference type="ARBA" id="ARBA00022771"/>
    </source>
</evidence>
<dbReference type="InterPro" id="IPR040184">
    <property type="entry name" value="Mcm10"/>
</dbReference>
<protein>
    <recommendedName>
        <fullName evidence="13">Zinc finger Mcm10/DnaG-type domain-containing protein</fullName>
    </recommendedName>
</protein>
<evidence type="ECO:0000256" key="2">
    <source>
        <dbReference type="ARBA" id="ARBA00009679"/>
    </source>
</evidence>